<comment type="caution">
    <text evidence="2">The sequence shown here is derived from an EMBL/GenBank/DDBJ whole genome shotgun (WGS) entry which is preliminary data.</text>
</comment>
<protein>
    <submittedName>
        <fullName evidence="2">Uncharacterized protein</fullName>
    </submittedName>
</protein>
<keyword evidence="1" id="KW-0472">Membrane</keyword>
<evidence type="ECO:0000256" key="1">
    <source>
        <dbReference type="SAM" id="Phobius"/>
    </source>
</evidence>
<evidence type="ECO:0000313" key="3">
    <source>
        <dbReference type="Proteomes" id="UP001595190"/>
    </source>
</evidence>
<feature type="transmembrane region" description="Helical" evidence="1">
    <location>
        <begin position="21"/>
        <end position="40"/>
    </location>
</feature>
<proteinExistence type="predicted"/>
<name>A0ABV6ZLJ3_9HYPH</name>
<gene>
    <name evidence="2" type="ORF">ACETRX_25575</name>
</gene>
<dbReference type="Proteomes" id="UP001595190">
    <property type="component" value="Unassembled WGS sequence"/>
</dbReference>
<keyword evidence="1" id="KW-0812">Transmembrane</keyword>
<evidence type="ECO:0000313" key="2">
    <source>
        <dbReference type="EMBL" id="MFC2253034.1"/>
    </source>
</evidence>
<accession>A0ABV6ZLJ3</accession>
<dbReference type="RefSeq" id="WP_156771512.1">
    <property type="nucleotide sequence ID" value="NZ_JBHGPK010000015.1"/>
</dbReference>
<dbReference type="EMBL" id="JBHGPK010000015">
    <property type="protein sequence ID" value="MFC2253034.1"/>
    <property type="molecule type" value="Genomic_DNA"/>
</dbReference>
<keyword evidence="1" id="KW-1133">Transmembrane helix</keyword>
<organism evidence="2 3">
    <name type="scientific">Labrys neptuniae</name>
    <dbReference type="NCBI Taxonomy" id="376174"/>
    <lineage>
        <taxon>Bacteria</taxon>
        <taxon>Pseudomonadati</taxon>
        <taxon>Pseudomonadota</taxon>
        <taxon>Alphaproteobacteria</taxon>
        <taxon>Hyphomicrobiales</taxon>
        <taxon>Xanthobacteraceae</taxon>
        <taxon>Labrys</taxon>
    </lineage>
</organism>
<sequence length="45" mass="4920">MIERMHMVLKGGISAEDRAQFWVGLTLAVATLVLLCASFLDLVSI</sequence>
<reference evidence="2 3" key="1">
    <citation type="submission" date="2024-09" db="EMBL/GenBank/DDBJ databases">
        <title>Description of Labrys sedimenti sp. nov., isolated from a diclofenac-degrading enrichment culture, and genome-based reclassification of Labrys portucalensis as a later heterotypic synonym of Labrys neptuniae.</title>
        <authorList>
            <person name="Tancsics A."/>
            <person name="Csepanyi A."/>
        </authorList>
    </citation>
    <scope>NUCLEOTIDE SEQUENCE [LARGE SCALE GENOMIC DNA]</scope>
    <source>
        <strain evidence="2 3">LMG 23412</strain>
    </source>
</reference>